<dbReference type="Gene3D" id="3.10.450.50">
    <property type="match status" value="1"/>
</dbReference>
<evidence type="ECO:0008006" key="3">
    <source>
        <dbReference type="Google" id="ProtNLM"/>
    </source>
</evidence>
<comment type="caution">
    <text evidence="1">The sequence shown here is derived from an EMBL/GenBank/DDBJ whole genome shotgun (WGS) entry which is preliminary data.</text>
</comment>
<dbReference type="AlphaFoldDB" id="B9XJC8"/>
<dbReference type="STRING" id="320771.Cflav_PD3048"/>
<dbReference type="EMBL" id="ABOX02000021">
    <property type="protein sequence ID" value="EEF59989.1"/>
    <property type="molecule type" value="Genomic_DNA"/>
</dbReference>
<sequence>MLDLLTKGVIAHVLLEQEFELLQRHQDVVVVMGSERVSNDGSVVLRRRFTNLWRVEEGAWRVIVAFMRESSDPAYVGMLRLKRCLAVGLD</sequence>
<gene>
    <name evidence="1" type="ORF">Cflav_PD3048</name>
</gene>
<keyword evidence="2" id="KW-1185">Reference proteome</keyword>
<organism evidence="1 2">
    <name type="scientific">Pedosphaera parvula (strain Ellin514)</name>
    <dbReference type="NCBI Taxonomy" id="320771"/>
    <lineage>
        <taxon>Bacteria</taxon>
        <taxon>Pseudomonadati</taxon>
        <taxon>Verrucomicrobiota</taxon>
        <taxon>Pedosphaerae</taxon>
        <taxon>Pedosphaerales</taxon>
        <taxon>Pedosphaeraceae</taxon>
        <taxon>Pedosphaera</taxon>
    </lineage>
</organism>
<protein>
    <recommendedName>
        <fullName evidence="3">DUF4440 domain-containing protein</fullName>
    </recommendedName>
</protein>
<name>B9XJC8_PEDPL</name>
<dbReference type="RefSeq" id="WP_007415921.1">
    <property type="nucleotide sequence ID" value="NZ_ABOX02000021.1"/>
</dbReference>
<evidence type="ECO:0000313" key="2">
    <source>
        <dbReference type="Proteomes" id="UP000003688"/>
    </source>
</evidence>
<accession>B9XJC8</accession>
<dbReference type="SUPFAM" id="SSF54427">
    <property type="entry name" value="NTF2-like"/>
    <property type="match status" value="1"/>
</dbReference>
<proteinExistence type="predicted"/>
<dbReference type="InterPro" id="IPR032710">
    <property type="entry name" value="NTF2-like_dom_sf"/>
</dbReference>
<evidence type="ECO:0000313" key="1">
    <source>
        <dbReference type="EMBL" id="EEF59989.1"/>
    </source>
</evidence>
<reference evidence="1 2" key="1">
    <citation type="journal article" date="2011" name="J. Bacteriol.">
        <title>Genome sequence of 'Pedosphaera parvula' Ellin514, an aerobic Verrucomicrobial isolate from pasture soil.</title>
        <authorList>
            <person name="Kant R."/>
            <person name="van Passel M.W."/>
            <person name="Sangwan P."/>
            <person name="Palva A."/>
            <person name="Lucas S."/>
            <person name="Copeland A."/>
            <person name="Lapidus A."/>
            <person name="Glavina Del Rio T."/>
            <person name="Dalin E."/>
            <person name="Tice H."/>
            <person name="Bruce D."/>
            <person name="Goodwin L."/>
            <person name="Pitluck S."/>
            <person name="Chertkov O."/>
            <person name="Larimer F.W."/>
            <person name="Land M.L."/>
            <person name="Hauser L."/>
            <person name="Brettin T.S."/>
            <person name="Detter J.C."/>
            <person name="Han S."/>
            <person name="de Vos W.M."/>
            <person name="Janssen P.H."/>
            <person name="Smidt H."/>
        </authorList>
    </citation>
    <scope>NUCLEOTIDE SEQUENCE [LARGE SCALE GENOMIC DNA]</scope>
    <source>
        <strain evidence="1 2">Ellin514</strain>
    </source>
</reference>
<dbReference type="OrthoDB" id="1442122at2"/>
<dbReference type="Proteomes" id="UP000003688">
    <property type="component" value="Unassembled WGS sequence"/>
</dbReference>